<evidence type="ECO:0000313" key="5">
    <source>
        <dbReference type="Proteomes" id="UP001176961"/>
    </source>
</evidence>
<feature type="region of interest" description="Disordered" evidence="3">
    <location>
        <begin position="102"/>
        <end position="135"/>
    </location>
</feature>
<name>A0AA36HAA7_CYLNA</name>
<evidence type="ECO:0008006" key="6">
    <source>
        <dbReference type="Google" id="ProtNLM"/>
    </source>
</evidence>
<keyword evidence="5" id="KW-1185">Reference proteome</keyword>
<evidence type="ECO:0000256" key="3">
    <source>
        <dbReference type="SAM" id="MobiDB-lite"/>
    </source>
</evidence>
<dbReference type="AlphaFoldDB" id="A0AA36HAA7"/>
<protein>
    <recommendedName>
        <fullName evidence="6">Intraflagellar transport 43</fullName>
    </recommendedName>
</protein>
<dbReference type="GO" id="GO:0005929">
    <property type="term" value="C:cilium"/>
    <property type="evidence" value="ECO:0007669"/>
    <property type="project" value="TreeGrafter"/>
</dbReference>
<comment type="caution">
    <text evidence="4">The sequence shown here is derived from an EMBL/GenBank/DDBJ whole genome shotgun (WGS) entry which is preliminary data.</text>
</comment>
<organism evidence="4 5">
    <name type="scientific">Cylicocyclus nassatus</name>
    <name type="common">Nematode worm</name>
    <dbReference type="NCBI Taxonomy" id="53992"/>
    <lineage>
        <taxon>Eukaryota</taxon>
        <taxon>Metazoa</taxon>
        <taxon>Ecdysozoa</taxon>
        <taxon>Nematoda</taxon>
        <taxon>Chromadorea</taxon>
        <taxon>Rhabditida</taxon>
        <taxon>Rhabditina</taxon>
        <taxon>Rhabditomorpha</taxon>
        <taxon>Strongyloidea</taxon>
        <taxon>Strongylidae</taxon>
        <taxon>Cylicocyclus</taxon>
    </lineage>
</organism>
<proteinExistence type="inferred from homology"/>
<evidence type="ECO:0000313" key="4">
    <source>
        <dbReference type="EMBL" id="CAJ0606902.1"/>
    </source>
</evidence>
<reference evidence="4" key="1">
    <citation type="submission" date="2023-07" db="EMBL/GenBank/DDBJ databases">
        <authorList>
            <consortium name="CYATHOMIX"/>
        </authorList>
    </citation>
    <scope>NUCLEOTIDE SEQUENCE</scope>
    <source>
        <strain evidence="4">N/A</strain>
    </source>
</reference>
<dbReference type="Proteomes" id="UP001176961">
    <property type="component" value="Unassembled WGS sequence"/>
</dbReference>
<feature type="compositionally biased region" description="Basic and acidic residues" evidence="3">
    <location>
        <begin position="1"/>
        <end position="19"/>
    </location>
</feature>
<dbReference type="GO" id="GO:0035721">
    <property type="term" value="P:intraciliary retrograde transport"/>
    <property type="evidence" value="ECO:0007669"/>
    <property type="project" value="TreeGrafter"/>
</dbReference>
<comment type="similarity">
    <text evidence="1">Belongs to the IFT43 family.</text>
</comment>
<evidence type="ECO:0000256" key="1">
    <source>
        <dbReference type="ARBA" id="ARBA00007563"/>
    </source>
</evidence>
<dbReference type="EMBL" id="CATQJL010000316">
    <property type="protein sequence ID" value="CAJ0606902.1"/>
    <property type="molecule type" value="Genomic_DNA"/>
</dbReference>
<sequence>MTSSKDHVQMGDYGIDSKPKNRTASARSNRRKLNLEQRADAAIDGFDDNDASSELNIRVKDRAGDDVVTPGKKSRMGNLFKEAPIKGFKEGAADALKRPLTGIFRRPGSRSGRKRDEDSVASGVGQGPSFVDERSLSPEPAATIRMRDDTSPAEYDAIARAPHLTASQLHGMLQIDAFASKYSHLAKLDDIDISLLSRYLYTEEETKDEEVPWTWDYLFASVSSELREEWAQEEADDA</sequence>
<accession>A0AA36HAA7</accession>
<feature type="region of interest" description="Disordered" evidence="3">
    <location>
        <begin position="1"/>
        <end position="51"/>
    </location>
</feature>
<evidence type="ECO:0000256" key="2">
    <source>
        <dbReference type="ARBA" id="ARBA00022794"/>
    </source>
</evidence>
<dbReference type="PANTHER" id="PTHR33724">
    <property type="entry name" value="INTRAFLAGELLAR TRANSPORT PROTEIN 43 HOMOLOG"/>
    <property type="match status" value="1"/>
</dbReference>
<dbReference type="GO" id="GO:0030991">
    <property type="term" value="C:intraciliary transport particle A"/>
    <property type="evidence" value="ECO:0007669"/>
    <property type="project" value="InterPro"/>
</dbReference>
<gene>
    <name evidence="4" type="ORF">CYNAS_LOCUS18885</name>
</gene>
<keyword evidence="2" id="KW-0970">Cilium biogenesis/degradation</keyword>
<dbReference type="Pfam" id="PF15305">
    <property type="entry name" value="IFT43"/>
    <property type="match status" value="1"/>
</dbReference>
<dbReference type="InterPro" id="IPR029302">
    <property type="entry name" value="IFT43"/>
</dbReference>
<dbReference type="PANTHER" id="PTHR33724:SF1">
    <property type="entry name" value="INTRAFLAGELLAR TRANSPORT PROTEIN 43 HOMOLOG"/>
    <property type="match status" value="1"/>
</dbReference>